<accession>J3LQH6</accession>
<dbReference type="HOGENOM" id="CLU_2201020_0_0_1"/>
<dbReference type="Gramene" id="OB03G33020.1">
    <property type="protein sequence ID" value="OB03G33020.1"/>
    <property type="gene ID" value="OB03G33020"/>
</dbReference>
<reference evidence="1" key="2">
    <citation type="submission" date="2013-04" db="UniProtKB">
        <authorList>
            <consortium name="EnsemblPlants"/>
        </authorList>
    </citation>
    <scope>IDENTIFICATION</scope>
</reference>
<keyword evidence="2" id="KW-1185">Reference proteome</keyword>
<name>J3LQH6_ORYBR</name>
<evidence type="ECO:0000313" key="1">
    <source>
        <dbReference type="EnsemblPlants" id="OB03G33020.1"/>
    </source>
</evidence>
<protein>
    <submittedName>
        <fullName evidence="1">Uncharacterized protein</fullName>
    </submittedName>
</protein>
<dbReference type="EnsemblPlants" id="OB03G33020.1">
    <property type="protein sequence ID" value="OB03G33020.1"/>
    <property type="gene ID" value="OB03G33020"/>
</dbReference>
<organism evidence="1">
    <name type="scientific">Oryza brachyantha</name>
    <name type="common">malo sina</name>
    <dbReference type="NCBI Taxonomy" id="4533"/>
    <lineage>
        <taxon>Eukaryota</taxon>
        <taxon>Viridiplantae</taxon>
        <taxon>Streptophyta</taxon>
        <taxon>Embryophyta</taxon>
        <taxon>Tracheophyta</taxon>
        <taxon>Spermatophyta</taxon>
        <taxon>Magnoliopsida</taxon>
        <taxon>Liliopsida</taxon>
        <taxon>Poales</taxon>
        <taxon>Poaceae</taxon>
        <taxon>BOP clade</taxon>
        <taxon>Oryzoideae</taxon>
        <taxon>Oryzeae</taxon>
        <taxon>Oryzinae</taxon>
        <taxon>Oryza</taxon>
    </lineage>
</organism>
<dbReference type="AlphaFoldDB" id="J3LQH6"/>
<evidence type="ECO:0000313" key="2">
    <source>
        <dbReference type="Proteomes" id="UP000006038"/>
    </source>
</evidence>
<sequence>MPIRPGRHTCYLGFDITVMWLDSTRINDSTAATCNQVGDNKQSKELHQAVGVDATNIGMVVDADSKNFFCYQGNSAILPESQQQTRQLGVDPAWGLWELQPPYTLDAP</sequence>
<dbReference type="Proteomes" id="UP000006038">
    <property type="component" value="Chromosome 3"/>
</dbReference>
<reference evidence="1" key="1">
    <citation type="journal article" date="2013" name="Nat. Commun.">
        <title>Whole-genome sequencing of Oryza brachyantha reveals mechanisms underlying Oryza genome evolution.</title>
        <authorList>
            <person name="Chen J."/>
            <person name="Huang Q."/>
            <person name="Gao D."/>
            <person name="Wang J."/>
            <person name="Lang Y."/>
            <person name="Liu T."/>
            <person name="Li B."/>
            <person name="Bai Z."/>
            <person name="Luis Goicoechea J."/>
            <person name="Liang C."/>
            <person name="Chen C."/>
            <person name="Zhang W."/>
            <person name="Sun S."/>
            <person name="Liao Y."/>
            <person name="Zhang X."/>
            <person name="Yang L."/>
            <person name="Song C."/>
            <person name="Wang M."/>
            <person name="Shi J."/>
            <person name="Liu G."/>
            <person name="Liu J."/>
            <person name="Zhou H."/>
            <person name="Zhou W."/>
            <person name="Yu Q."/>
            <person name="An N."/>
            <person name="Chen Y."/>
            <person name="Cai Q."/>
            <person name="Wang B."/>
            <person name="Liu B."/>
            <person name="Min J."/>
            <person name="Huang Y."/>
            <person name="Wu H."/>
            <person name="Li Z."/>
            <person name="Zhang Y."/>
            <person name="Yin Y."/>
            <person name="Song W."/>
            <person name="Jiang J."/>
            <person name="Jackson S.A."/>
            <person name="Wing R.A."/>
            <person name="Wang J."/>
            <person name="Chen M."/>
        </authorList>
    </citation>
    <scope>NUCLEOTIDE SEQUENCE [LARGE SCALE GENOMIC DNA]</scope>
    <source>
        <strain evidence="1">cv. IRGC 101232</strain>
    </source>
</reference>
<proteinExistence type="predicted"/>